<dbReference type="AlphaFoldDB" id="A0A563VYT7"/>
<evidence type="ECO:0000259" key="1">
    <source>
        <dbReference type="Pfam" id="PF12770"/>
    </source>
</evidence>
<keyword evidence="3" id="KW-1185">Reference proteome</keyword>
<proteinExistence type="predicted"/>
<gene>
    <name evidence="2" type="ORF">H1P_450001</name>
</gene>
<dbReference type="InterPro" id="IPR024983">
    <property type="entry name" value="CHAT_dom"/>
</dbReference>
<dbReference type="EMBL" id="CAACVJ010000390">
    <property type="protein sequence ID" value="VEP16423.1"/>
    <property type="molecule type" value="Genomic_DNA"/>
</dbReference>
<evidence type="ECO:0000313" key="3">
    <source>
        <dbReference type="Proteomes" id="UP000320055"/>
    </source>
</evidence>
<accession>A0A563VYT7</accession>
<dbReference type="Pfam" id="PF12770">
    <property type="entry name" value="CHAT"/>
    <property type="match status" value="1"/>
</dbReference>
<dbReference type="RefSeq" id="WP_246141536.1">
    <property type="nucleotide sequence ID" value="NZ_LR213805.1"/>
</dbReference>
<organism evidence="2 3">
    <name type="scientific">Hyella patelloides LEGE 07179</name>
    <dbReference type="NCBI Taxonomy" id="945734"/>
    <lineage>
        <taxon>Bacteria</taxon>
        <taxon>Bacillati</taxon>
        <taxon>Cyanobacteriota</taxon>
        <taxon>Cyanophyceae</taxon>
        <taxon>Pleurocapsales</taxon>
        <taxon>Hyellaceae</taxon>
        <taxon>Hyella</taxon>
    </lineage>
</organism>
<sequence length="465" mass="52559">MLKKNLRRLNQIIRNWSYFLICISVASLVILTNSHPLKSQEIFFSKSISEPQEKLNLVDLEKFSDMIAGLEKKWEHDYERYFRRNFSNRDRSATKIAEHLTEIQQQAGIRPAVIWAVPTDDFLELMLITPDEQFVTKFVRGANRELLTERVEELESGIEAGAADPNSLKYLPPARLIYQWMFEPLEPYLEAENIDTLLLCTGPTLRSLPFAALHDGERFIVEKYNIARIPAFNLTDTDYEPKPEQQVLAMGASEFDDLPPLPGITVELETIVPKLWSGQKLINQAFTIQNLMNAHKSGGFDIIHIASHAKFNSGSPENSFIQFSDRKLSLDQIANLELNLPPVDLLVLSSCDTALGDRDAEFGFAGLAMQAGVKSALASLWSIDDTGTVVLMSKFYQQLRSTPIKAAALRQAQISVLKQKVFVEKTEVKGLEVEVNLPPTITGEESRNFQHPFYWAGFTIIGNPW</sequence>
<dbReference type="Proteomes" id="UP000320055">
    <property type="component" value="Unassembled WGS sequence"/>
</dbReference>
<reference evidence="2 3" key="1">
    <citation type="submission" date="2019-01" db="EMBL/GenBank/DDBJ databases">
        <authorList>
            <person name="Brito A."/>
        </authorList>
    </citation>
    <scope>NUCLEOTIDE SEQUENCE [LARGE SCALE GENOMIC DNA]</scope>
    <source>
        <strain evidence="2">1</strain>
    </source>
</reference>
<evidence type="ECO:0000313" key="2">
    <source>
        <dbReference type="EMBL" id="VEP16423.1"/>
    </source>
</evidence>
<name>A0A563VYT7_9CYAN</name>
<feature type="domain" description="CHAT" evidence="1">
    <location>
        <begin position="172"/>
        <end position="463"/>
    </location>
</feature>
<protein>
    <recommendedName>
        <fullName evidence="1">CHAT domain-containing protein</fullName>
    </recommendedName>
</protein>